<dbReference type="AlphaFoldDB" id="A0A067SRJ1"/>
<dbReference type="EMBL" id="KL142388">
    <property type="protein sequence ID" value="KDR72662.1"/>
    <property type="molecule type" value="Genomic_DNA"/>
</dbReference>
<keyword evidence="2" id="KW-1185">Reference proteome</keyword>
<dbReference type="HOGENOM" id="CLU_1299800_0_0_1"/>
<protein>
    <recommendedName>
        <fullName evidence="3">Fungal-type protein kinase domain-containing protein</fullName>
    </recommendedName>
</protein>
<evidence type="ECO:0008006" key="3">
    <source>
        <dbReference type="Google" id="ProtNLM"/>
    </source>
</evidence>
<dbReference type="Proteomes" id="UP000027222">
    <property type="component" value="Unassembled WGS sequence"/>
</dbReference>
<dbReference type="OrthoDB" id="5592585at2759"/>
<accession>A0A067SRJ1</accession>
<reference evidence="2" key="1">
    <citation type="journal article" date="2014" name="Proc. Natl. Acad. Sci. U.S.A.">
        <title>Extensive sampling of basidiomycete genomes demonstrates inadequacy of the white-rot/brown-rot paradigm for wood decay fungi.</title>
        <authorList>
            <person name="Riley R."/>
            <person name="Salamov A.A."/>
            <person name="Brown D.W."/>
            <person name="Nagy L.G."/>
            <person name="Floudas D."/>
            <person name="Held B.W."/>
            <person name="Levasseur A."/>
            <person name="Lombard V."/>
            <person name="Morin E."/>
            <person name="Otillar R."/>
            <person name="Lindquist E.A."/>
            <person name="Sun H."/>
            <person name="LaButti K.M."/>
            <person name="Schmutz J."/>
            <person name="Jabbour D."/>
            <person name="Luo H."/>
            <person name="Baker S.E."/>
            <person name="Pisabarro A.G."/>
            <person name="Walton J.D."/>
            <person name="Blanchette R.A."/>
            <person name="Henrissat B."/>
            <person name="Martin F."/>
            <person name="Cullen D."/>
            <person name="Hibbett D.S."/>
            <person name="Grigoriev I.V."/>
        </authorList>
    </citation>
    <scope>NUCLEOTIDE SEQUENCE [LARGE SCALE GENOMIC DNA]</scope>
    <source>
        <strain evidence="2">CBS 339.88</strain>
    </source>
</reference>
<name>A0A067SRJ1_GALM3</name>
<organism evidence="1 2">
    <name type="scientific">Galerina marginata (strain CBS 339.88)</name>
    <dbReference type="NCBI Taxonomy" id="685588"/>
    <lineage>
        <taxon>Eukaryota</taxon>
        <taxon>Fungi</taxon>
        <taxon>Dikarya</taxon>
        <taxon>Basidiomycota</taxon>
        <taxon>Agaricomycotina</taxon>
        <taxon>Agaricomycetes</taxon>
        <taxon>Agaricomycetidae</taxon>
        <taxon>Agaricales</taxon>
        <taxon>Agaricineae</taxon>
        <taxon>Strophariaceae</taxon>
        <taxon>Galerina</taxon>
    </lineage>
</organism>
<sequence>MSTPSLTFNTIKVQDIDINDDQESFLYVLSWIALLYTKHSQLNSLPTLLKDYDDLNVNFGGKITGGQYKRYFLSTGLSDLEFTDRPSLGALIDELRLHFRDLRTLSTPTQEDKDDLEEIKRIGKITWYQCDKTYKHELLVQRLNNRKWLVETFRKHLATGPWPKDDAAELNSSFLVSDMTEMTDLRLERWCMECDEKLQERAARLASGCLVS</sequence>
<evidence type="ECO:0000313" key="1">
    <source>
        <dbReference type="EMBL" id="KDR72662.1"/>
    </source>
</evidence>
<proteinExistence type="predicted"/>
<gene>
    <name evidence="1" type="ORF">GALMADRAFT_759478</name>
</gene>
<evidence type="ECO:0000313" key="2">
    <source>
        <dbReference type="Proteomes" id="UP000027222"/>
    </source>
</evidence>